<dbReference type="GeneID" id="27342338"/>
<dbReference type="Proteomes" id="UP000054466">
    <property type="component" value="Unassembled WGS sequence"/>
</dbReference>
<dbReference type="HOGENOM" id="CLU_2263460_0_0_1"/>
<gene>
    <name evidence="1" type="ORF">PV07_03144</name>
</gene>
<organism evidence="1 2">
    <name type="scientific">Cladophialophora immunda</name>
    <dbReference type="NCBI Taxonomy" id="569365"/>
    <lineage>
        <taxon>Eukaryota</taxon>
        <taxon>Fungi</taxon>
        <taxon>Dikarya</taxon>
        <taxon>Ascomycota</taxon>
        <taxon>Pezizomycotina</taxon>
        <taxon>Eurotiomycetes</taxon>
        <taxon>Chaetothyriomycetidae</taxon>
        <taxon>Chaetothyriales</taxon>
        <taxon>Herpotrichiellaceae</taxon>
        <taxon>Cladophialophora</taxon>
    </lineage>
</organism>
<proteinExistence type="predicted"/>
<dbReference type="RefSeq" id="XP_016251716.1">
    <property type="nucleotide sequence ID" value="XM_016389814.1"/>
</dbReference>
<accession>A0A0D2CND9</accession>
<protein>
    <submittedName>
        <fullName evidence="1">Uncharacterized protein</fullName>
    </submittedName>
</protein>
<name>A0A0D2CND9_9EURO</name>
<dbReference type="VEuPathDB" id="FungiDB:PV07_03144"/>
<dbReference type="AlphaFoldDB" id="A0A0D2CND9"/>
<evidence type="ECO:0000313" key="2">
    <source>
        <dbReference type="Proteomes" id="UP000054466"/>
    </source>
</evidence>
<evidence type="ECO:0000313" key="1">
    <source>
        <dbReference type="EMBL" id="KIW31500.1"/>
    </source>
</evidence>
<reference evidence="1 2" key="1">
    <citation type="submission" date="2015-01" db="EMBL/GenBank/DDBJ databases">
        <title>The Genome Sequence of Cladophialophora immunda CBS83496.</title>
        <authorList>
            <consortium name="The Broad Institute Genomics Platform"/>
            <person name="Cuomo C."/>
            <person name="de Hoog S."/>
            <person name="Gorbushina A."/>
            <person name="Stielow B."/>
            <person name="Teixiera M."/>
            <person name="Abouelleil A."/>
            <person name="Chapman S.B."/>
            <person name="Priest M."/>
            <person name="Young S.K."/>
            <person name="Wortman J."/>
            <person name="Nusbaum C."/>
            <person name="Birren B."/>
        </authorList>
    </citation>
    <scope>NUCLEOTIDE SEQUENCE [LARGE SCALE GENOMIC DNA]</scope>
    <source>
        <strain evidence="1 2">CBS 83496</strain>
    </source>
</reference>
<keyword evidence="2" id="KW-1185">Reference proteome</keyword>
<sequence>MISLTDVYCHLLDKGIICYPGYLAEDQSTTPDSAVHVRAAITGDFRQATRSLESFDTASHAELSMWKRLTARQAMRLGPSSAPRIPSLIPFASLTNLVDLASD</sequence>
<dbReference type="EMBL" id="KN847041">
    <property type="protein sequence ID" value="KIW31500.1"/>
    <property type="molecule type" value="Genomic_DNA"/>
</dbReference>